<dbReference type="InterPro" id="IPR005301">
    <property type="entry name" value="MOB_kinase_act_fam"/>
</dbReference>
<dbReference type="Proteomes" id="UP001146793">
    <property type="component" value="Unassembled WGS sequence"/>
</dbReference>
<comment type="caution">
    <text evidence="2">The sequence shown here is derived from an EMBL/GenBank/DDBJ whole genome shotgun (WGS) entry which is preliminary data.</text>
</comment>
<keyword evidence="5" id="KW-1185">Reference proteome</keyword>
<evidence type="ECO:0000313" key="4">
    <source>
        <dbReference type="Proteomes" id="UP001146793"/>
    </source>
</evidence>
<evidence type="ECO:0000313" key="2">
    <source>
        <dbReference type="EMBL" id="KAJ3441187.1"/>
    </source>
</evidence>
<protein>
    <submittedName>
        <fullName evidence="2 3">Mob kinase activator-like</fullName>
    </submittedName>
</protein>
<dbReference type="PANTHER" id="PTHR22599">
    <property type="entry name" value="MPS ONE BINDER KINASE ACTIVATOR-LIKE MOB"/>
    <property type="match status" value="1"/>
</dbReference>
<reference evidence="3" key="1">
    <citation type="submission" date="2022-08" db="EMBL/GenBank/DDBJ databases">
        <title>Novel sulfate-reducing endosymbionts in the free-living metamonad Anaeramoeba.</title>
        <authorList>
            <person name="Jerlstrom-Hultqvist J."/>
            <person name="Cepicka I."/>
            <person name="Gallot-Lavallee L."/>
            <person name="Salas-Leiva D."/>
            <person name="Curtis B.A."/>
            <person name="Zahonova K."/>
            <person name="Pipaliya S."/>
            <person name="Dacks J."/>
            <person name="Roger A.J."/>
        </authorList>
    </citation>
    <scope>NUCLEOTIDE SEQUENCE</scope>
    <source>
        <strain evidence="3">Schooner1</strain>
    </source>
</reference>
<reference evidence="2" key="2">
    <citation type="submission" date="2022-08" db="EMBL/GenBank/DDBJ databases">
        <title>Novel sulphate-reducing endosymbionts in the free-living metamonad Anaeramoeba.</title>
        <authorList>
            <person name="Jerlstrom-Hultqvist J."/>
            <person name="Cepicka I."/>
            <person name="Gallot-Lavallee L."/>
            <person name="Salas-Leiva D."/>
            <person name="Curtis B.A."/>
            <person name="Zahonova K."/>
            <person name="Pipaliya S."/>
            <person name="Dacks J."/>
            <person name="Roger A.J."/>
        </authorList>
    </citation>
    <scope>NUCLEOTIDE SEQUENCE</scope>
    <source>
        <strain evidence="2">Busselton2</strain>
    </source>
</reference>
<gene>
    <name evidence="2" type="ORF">M0812_13193</name>
    <name evidence="3" type="ORF">M0813_28468</name>
</gene>
<dbReference type="Gene3D" id="1.20.140.30">
    <property type="entry name" value="MOB kinase activator"/>
    <property type="match status" value="1"/>
</dbReference>
<dbReference type="InterPro" id="IPR036703">
    <property type="entry name" value="MOB_kinase_act_sf"/>
</dbReference>
<keyword evidence="2" id="KW-0808">Transferase</keyword>
<dbReference type="EMBL" id="JAOAOG010000256">
    <property type="protein sequence ID" value="KAJ6235636.1"/>
    <property type="molecule type" value="Genomic_DNA"/>
</dbReference>
<organism evidence="2 4">
    <name type="scientific">Anaeramoeba flamelloides</name>
    <dbReference type="NCBI Taxonomy" id="1746091"/>
    <lineage>
        <taxon>Eukaryota</taxon>
        <taxon>Metamonada</taxon>
        <taxon>Anaeramoebidae</taxon>
        <taxon>Anaeramoeba</taxon>
    </lineage>
</organism>
<feature type="region of interest" description="Disordered" evidence="1">
    <location>
        <begin position="210"/>
        <end position="235"/>
    </location>
</feature>
<dbReference type="EMBL" id="JANTQA010000029">
    <property type="protein sequence ID" value="KAJ3441187.1"/>
    <property type="molecule type" value="Genomic_DNA"/>
</dbReference>
<dbReference type="Pfam" id="PF03637">
    <property type="entry name" value="Mob1_phocein"/>
    <property type="match status" value="1"/>
</dbReference>
<dbReference type="AlphaFoldDB" id="A0AAV7ZKF8"/>
<dbReference type="SMART" id="SM01388">
    <property type="entry name" value="Mob1_phocein"/>
    <property type="match status" value="1"/>
</dbReference>
<proteinExistence type="predicted"/>
<feature type="compositionally biased region" description="Basic residues" evidence="1">
    <location>
        <begin position="211"/>
        <end position="228"/>
    </location>
</feature>
<evidence type="ECO:0000313" key="3">
    <source>
        <dbReference type="EMBL" id="KAJ6235636.1"/>
    </source>
</evidence>
<accession>A0AAV7ZKF8</accession>
<name>A0AAV7ZKF8_9EUKA</name>
<dbReference type="SUPFAM" id="SSF101152">
    <property type="entry name" value="Mob1/phocein"/>
    <property type="match status" value="1"/>
</dbReference>
<keyword evidence="2" id="KW-0418">Kinase</keyword>
<dbReference type="GO" id="GO:0016301">
    <property type="term" value="F:kinase activity"/>
    <property type="evidence" value="ECO:0007669"/>
    <property type="project" value="UniProtKB-KW"/>
</dbReference>
<evidence type="ECO:0000313" key="5">
    <source>
        <dbReference type="Proteomes" id="UP001150062"/>
    </source>
</evidence>
<dbReference type="Proteomes" id="UP001150062">
    <property type="component" value="Unassembled WGS sequence"/>
</dbReference>
<sequence>MNKFEKSSIFVPKRKVRDKEKQRELLEYTENISGSQNLRKTVRLPEGESINEWLACNTVDFYNQINMIFGTINLYCDSQTCPSMTAGSKYEYLWATIVNEQKQFKKVSASEYIKNLMDWIQSLLDDEKTFSSQNDIPFPKNFYDIIKDIFKRLFRVYAHIFYHHYSLIVQLGFNEEFNTSFKHFIFFVEEFELMSTSEMQPLQELISSLLPKKKKKKKKKKRRSRSGKIKSTEEK</sequence>
<evidence type="ECO:0000256" key="1">
    <source>
        <dbReference type="SAM" id="MobiDB-lite"/>
    </source>
</evidence>